<dbReference type="AlphaFoldDB" id="A0AA88XW98"/>
<gene>
    <name evidence="2" type="ORF">FSP39_010835</name>
</gene>
<name>A0AA88XW98_PINIB</name>
<feature type="compositionally biased region" description="Basic and acidic residues" evidence="1">
    <location>
        <begin position="58"/>
        <end position="67"/>
    </location>
</feature>
<sequence>MIDLINSDRSRISFKVQLLVKNVYACRARVVKIKMNGFKEDMSDEDDAVKSGSATGFSDHEMDERSPLKFHNRYDPVNVVLDKIDAELSSLSRSQSSNETGSTVVNRSGSHGNRSNSSNHDELTTSQLEKSGSSIRSTSSQDRQSPRNGLRGHNSSRQENKRHISGSVEMYKEPLTNGKSSK</sequence>
<evidence type="ECO:0000256" key="1">
    <source>
        <dbReference type="SAM" id="MobiDB-lite"/>
    </source>
</evidence>
<accession>A0AA88XW98</accession>
<dbReference type="Proteomes" id="UP001186944">
    <property type="component" value="Unassembled WGS sequence"/>
</dbReference>
<evidence type="ECO:0000313" key="2">
    <source>
        <dbReference type="EMBL" id="KAK3084267.1"/>
    </source>
</evidence>
<dbReference type="EMBL" id="VSWD01000013">
    <property type="protein sequence ID" value="KAK3084267.1"/>
    <property type="molecule type" value="Genomic_DNA"/>
</dbReference>
<evidence type="ECO:0000313" key="3">
    <source>
        <dbReference type="Proteomes" id="UP001186944"/>
    </source>
</evidence>
<keyword evidence="3" id="KW-1185">Reference proteome</keyword>
<feature type="compositionally biased region" description="Polar residues" evidence="1">
    <location>
        <begin position="124"/>
        <end position="155"/>
    </location>
</feature>
<protein>
    <submittedName>
        <fullName evidence="2">Uncharacterized protein</fullName>
    </submittedName>
</protein>
<reference evidence="2" key="1">
    <citation type="submission" date="2019-08" db="EMBL/GenBank/DDBJ databases">
        <title>The improved chromosome-level genome for the pearl oyster Pinctada fucata martensii using PacBio sequencing and Hi-C.</title>
        <authorList>
            <person name="Zheng Z."/>
        </authorList>
    </citation>
    <scope>NUCLEOTIDE SEQUENCE</scope>
    <source>
        <strain evidence="2">ZZ-2019</strain>
        <tissue evidence="2">Adductor muscle</tissue>
    </source>
</reference>
<proteinExistence type="predicted"/>
<feature type="region of interest" description="Disordered" evidence="1">
    <location>
        <begin position="90"/>
        <end position="182"/>
    </location>
</feature>
<comment type="caution">
    <text evidence="2">The sequence shown here is derived from an EMBL/GenBank/DDBJ whole genome shotgun (WGS) entry which is preliminary data.</text>
</comment>
<organism evidence="2 3">
    <name type="scientific">Pinctada imbricata</name>
    <name type="common">Atlantic pearl-oyster</name>
    <name type="synonym">Pinctada martensii</name>
    <dbReference type="NCBI Taxonomy" id="66713"/>
    <lineage>
        <taxon>Eukaryota</taxon>
        <taxon>Metazoa</taxon>
        <taxon>Spiralia</taxon>
        <taxon>Lophotrochozoa</taxon>
        <taxon>Mollusca</taxon>
        <taxon>Bivalvia</taxon>
        <taxon>Autobranchia</taxon>
        <taxon>Pteriomorphia</taxon>
        <taxon>Pterioida</taxon>
        <taxon>Pterioidea</taxon>
        <taxon>Pteriidae</taxon>
        <taxon>Pinctada</taxon>
    </lineage>
</organism>
<feature type="region of interest" description="Disordered" evidence="1">
    <location>
        <begin position="42"/>
        <end position="69"/>
    </location>
</feature>
<feature type="compositionally biased region" description="Low complexity" evidence="1">
    <location>
        <begin position="106"/>
        <end position="118"/>
    </location>
</feature>